<evidence type="ECO:0000313" key="2">
    <source>
        <dbReference type="Proteomes" id="UP001597344"/>
    </source>
</evidence>
<keyword evidence="2" id="KW-1185">Reference proteome</keyword>
<accession>A0ABW5ARS7</accession>
<name>A0ABW5ARS7_9FLAO</name>
<evidence type="ECO:0000313" key="1">
    <source>
        <dbReference type="EMBL" id="MFD2185157.1"/>
    </source>
</evidence>
<gene>
    <name evidence="1" type="ORF">ACFSJT_00010</name>
</gene>
<dbReference type="EMBL" id="JBHUHY010000001">
    <property type="protein sequence ID" value="MFD2185157.1"/>
    <property type="molecule type" value="Genomic_DNA"/>
</dbReference>
<reference evidence="2" key="1">
    <citation type="journal article" date="2019" name="Int. J. Syst. Evol. Microbiol.">
        <title>The Global Catalogue of Microorganisms (GCM) 10K type strain sequencing project: providing services to taxonomists for standard genome sequencing and annotation.</title>
        <authorList>
            <consortium name="The Broad Institute Genomics Platform"/>
            <consortium name="The Broad Institute Genome Sequencing Center for Infectious Disease"/>
            <person name="Wu L."/>
            <person name="Ma J."/>
        </authorList>
    </citation>
    <scope>NUCLEOTIDE SEQUENCE [LARGE SCALE GENOMIC DNA]</scope>
    <source>
        <strain evidence="2">DT92</strain>
    </source>
</reference>
<dbReference type="Proteomes" id="UP001597344">
    <property type="component" value="Unassembled WGS sequence"/>
</dbReference>
<protein>
    <submittedName>
        <fullName evidence="1">Uncharacterized protein</fullName>
    </submittedName>
</protein>
<comment type="caution">
    <text evidence="1">The sequence shown here is derived from an EMBL/GenBank/DDBJ whole genome shotgun (WGS) entry which is preliminary data.</text>
</comment>
<organism evidence="1 2">
    <name type="scientific">Aquimarina celericrescens</name>
    <dbReference type="NCBI Taxonomy" id="1964542"/>
    <lineage>
        <taxon>Bacteria</taxon>
        <taxon>Pseudomonadati</taxon>
        <taxon>Bacteroidota</taxon>
        <taxon>Flavobacteriia</taxon>
        <taxon>Flavobacteriales</taxon>
        <taxon>Flavobacteriaceae</taxon>
        <taxon>Aquimarina</taxon>
    </lineage>
</organism>
<sequence>MDSSSNIKFEDPHQILGMGGPWIGKLYIQDELVSQNVVVDNFFQDKKLNRVYFIIYKKTSRWLKKNYFYVAFFDLKSKIVFQYDNKFDMIYINEVCNGEELSYYDAFHDKNPNLERKIILNNPDFHSKTK</sequence>
<dbReference type="RefSeq" id="WP_378318112.1">
    <property type="nucleotide sequence ID" value="NZ_JBHUHY010000001.1"/>
</dbReference>
<proteinExistence type="predicted"/>